<organism evidence="1 2">
    <name type="scientific">Variovorax ureilyticus</name>
    <dbReference type="NCBI Taxonomy" id="1836198"/>
    <lineage>
        <taxon>Bacteria</taxon>
        <taxon>Pseudomonadati</taxon>
        <taxon>Pseudomonadota</taxon>
        <taxon>Betaproteobacteria</taxon>
        <taxon>Burkholderiales</taxon>
        <taxon>Comamonadaceae</taxon>
        <taxon>Variovorax</taxon>
    </lineage>
</organism>
<proteinExistence type="predicted"/>
<protein>
    <submittedName>
        <fullName evidence="1">Uncharacterized protein</fullName>
    </submittedName>
</protein>
<comment type="caution">
    <text evidence="1">The sequence shown here is derived from an EMBL/GenBank/DDBJ whole genome shotgun (WGS) entry which is preliminary data.</text>
</comment>
<gene>
    <name evidence="1" type="ORF">WKW77_26510</name>
</gene>
<dbReference type="RefSeq" id="WP_340359883.1">
    <property type="nucleotide sequence ID" value="NZ_JBBKZU010000014.1"/>
</dbReference>
<evidence type="ECO:0000313" key="2">
    <source>
        <dbReference type="Proteomes" id="UP001365846"/>
    </source>
</evidence>
<dbReference type="Proteomes" id="UP001365846">
    <property type="component" value="Unassembled WGS sequence"/>
</dbReference>
<keyword evidence="2" id="KW-1185">Reference proteome</keyword>
<evidence type="ECO:0000313" key="1">
    <source>
        <dbReference type="EMBL" id="MEJ8814653.1"/>
    </source>
</evidence>
<name>A0ABU8VLW5_9BURK</name>
<sequence length="76" mass="7750">MNPTDAAEIVARPKGAELIEAQRILSGQQFKVVVGHTVMQSALEQAVTAVAPDAALDVGCECKPHGAAMTSGGMSS</sequence>
<accession>A0ABU8VLW5</accession>
<dbReference type="EMBL" id="JBBKZU010000014">
    <property type="protein sequence ID" value="MEJ8814653.1"/>
    <property type="molecule type" value="Genomic_DNA"/>
</dbReference>
<reference evidence="1 2" key="1">
    <citation type="submission" date="2024-03" db="EMBL/GenBank/DDBJ databases">
        <title>Novel species of the genus Variovorax.</title>
        <authorList>
            <person name="Liu Q."/>
            <person name="Xin Y.-H."/>
        </authorList>
    </citation>
    <scope>NUCLEOTIDE SEQUENCE [LARGE SCALE GENOMIC DNA]</scope>
    <source>
        <strain evidence="1 2">KACC 18899</strain>
    </source>
</reference>